<protein>
    <submittedName>
        <fullName evidence="1">Uncharacterized protein</fullName>
    </submittedName>
</protein>
<comment type="caution">
    <text evidence="1">The sequence shown here is derived from an EMBL/GenBank/DDBJ whole genome shotgun (WGS) entry which is preliminary data.</text>
</comment>
<evidence type="ECO:0000313" key="1">
    <source>
        <dbReference type="EMBL" id="KAK2194559.1"/>
    </source>
</evidence>
<gene>
    <name evidence="2" type="ORF">BdWA1_001686</name>
    <name evidence="1" type="ORF">BdWA1_003972</name>
</gene>
<dbReference type="GeneID" id="94335984"/>
<name>A0AAD9UM56_9APIC</name>
<proteinExistence type="predicted"/>
<dbReference type="EMBL" id="JALLKP010000002">
    <property type="protein sequence ID" value="KAK2196440.1"/>
    <property type="molecule type" value="Genomic_DNA"/>
</dbReference>
<reference evidence="1" key="1">
    <citation type="journal article" date="2023" name="Nat. Microbiol.">
        <title>Babesia duncani multi-omics identifies virulence factors and drug targets.</title>
        <authorList>
            <person name="Singh P."/>
            <person name="Lonardi S."/>
            <person name="Liang Q."/>
            <person name="Vydyam P."/>
            <person name="Khabirova E."/>
            <person name="Fang T."/>
            <person name="Gihaz S."/>
            <person name="Thekkiniath J."/>
            <person name="Munshi M."/>
            <person name="Abel S."/>
            <person name="Ciampossin L."/>
            <person name="Batugedara G."/>
            <person name="Gupta M."/>
            <person name="Lu X.M."/>
            <person name="Lenz T."/>
            <person name="Chakravarty S."/>
            <person name="Cornillot E."/>
            <person name="Hu Y."/>
            <person name="Ma W."/>
            <person name="Gonzalez L.M."/>
            <person name="Sanchez S."/>
            <person name="Estrada K."/>
            <person name="Sanchez-Flores A."/>
            <person name="Montero E."/>
            <person name="Harb O.S."/>
            <person name="Le Roch K.G."/>
            <person name="Mamoun C.B."/>
        </authorList>
    </citation>
    <scope>NUCLEOTIDE SEQUENCE</scope>
    <source>
        <strain evidence="1">WA1</strain>
    </source>
</reference>
<sequence length="340" mass="39022">MLETLVDTVAVTPEPGSIKDCISIDSYRDVPRQIAFDEELNDNCTESATRSMSSGDENQPEYLPLYKRLSSLFLAFQNCVSSNESISSNSSKEGALSLRQRLYESWGNIMKRNNVNARGSVAMFSSFQFDISKRFSPSDDNFADCFALFIEENNRLDSVDFKTEGLKCEIRHKSSHEIISESGPYRCVYEEELNSGAHSGFLRKIFANESIQGARIRFFQRIRNFTKNYTRGNINEKTDGNGKEDEKEGMRMFTCMPFRNGSNSKFASGGILKSYLHCFYKDKEEEPPVEEDENAKARLENHIRLHTDHWGEVQYDQIEIVLRDLEKGSIIKLPYNFKIL</sequence>
<dbReference type="Proteomes" id="UP001214638">
    <property type="component" value="Unassembled WGS sequence"/>
</dbReference>
<dbReference type="KEGG" id="bdw:94335984"/>
<dbReference type="RefSeq" id="XP_067803282.1">
    <property type="nucleotide sequence ID" value="XM_067946718.1"/>
</dbReference>
<evidence type="ECO:0000313" key="3">
    <source>
        <dbReference type="Proteomes" id="UP001214638"/>
    </source>
</evidence>
<dbReference type="AlphaFoldDB" id="A0AAD9UM56"/>
<organism evidence="1 3">
    <name type="scientific">Babesia duncani</name>
    <dbReference type="NCBI Taxonomy" id="323732"/>
    <lineage>
        <taxon>Eukaryota</taxon>
        <taxon>Sar</taxon>
        <taxon>Alveolata</taxon>
        <taxon>Apicomplexa</taxon>
        <taxon>Aconoidasida</taxon>
        <taxon>Piroplasmida</taxon>
        <taxon>Babesiidae</taxon>
        <taxon>Babesia</taxon>
    </lineage>
</organism>
<keyword evidence="3" id="KW-1185">Reference proteome</keyword>
<evidence type="ECO:0000313" key="2">
    <source>
        <dbReference type="EMBL" id="KAK2196440.1"/>
    </source>
</evidence>
<dbReference type="EMBL" id="JALLKP010000086">
    <property type="protein sequence ID" value="KAK2194559.1"/>
    <property type="molecule type" value="Genomic_DNA"/>
</dbReference>
<accession>A0AAD9UM56</accession>